<comment type="similarity">
    <text evidence="9">Belongs to the MntA antitoxin family.</text>
</comment>
<evidence type="ECO:0000256" key="8">
    <source>
        <dbReference type="ARBA" id="ARBA00022842"/>
    </source>
</evidence>
<proteinExistence type="inferred from homology"/>
<gene>
    <name evidence="11" type="ORF">KJ970_16470</name>
</gene>
<keyword evidence="2" id="KW-1277">Toxin-antitoxin system</keyword>
<dbReference type="InterPro" id="IPR052038">
    <property type="entry name" value="Type-VII_TA_antitoxin"/>
</dbReference>
<protein>
    <submittedName>
        <fullName evidence="11">Nucleotidyltransferase family protein</fullName>
    </submittedName>
</protein>
<dbReference type="EMBL" id="JAHJDP010000094">
    <property type="protein sequence ID" value="MBU2692516.1"/>
    <property type="molecule type" value="Genomic_DNA"/>
</dbReference>
<keyword evidence="8" id="KW-0460">Magnesium</keyword>
<feature type="domain" description="Polymerase nucleotidyl transferase" evidence="10">
    <location>
        <begin position="13"/>
        <end position="93"/>
    </location>
</feature>
<evidence type="ECO:0000313" key="11">
    <source>
        <dbReference type="EMBL" id="MBU2692516.1"/>
    </source>
</evidence>
<dbReference type="CDD" id="cd05403">
    <property type="entry name" value="NT_KNTase_like"/>
    <property type="match status" value="1"/>
</dbReference>
<evidence type="ECO:0000256" key="1">
    <source>
        <dbReference type="ARBA" id="ARBA00001946"/>
    </source>
</evidence>
<dbReference type="GO" id="GO:0005524">
    <property type="term" value="F:ATP binding"/>
    <property type="evidence" value="ECO:0007669"/>
    <property type="project" value="UniProtKB-KW"/>
</dbReference>
<evidence type="ECO:0000256" key="3">
    <source>
        <dbReference type="ARBA" id="ARBA00022679"/>
    </source>
</evidence>
<dbReference type="Proteomes" id="UP000777784">
    <property type="component" value="Unassembled WGS sequence"/>
</dbReference>
<keyword evidence="7" id="KW-0067">ATP-binding</keyword>
<evidence type="ECO:0000256" key="6">
    <source>
        <dbReference type="ARBA" id="ARBA00022741"/>
    </source>
</evidence>
<dbReference type="AlphaFoldDB" id="A0A948W8B3"/>
<name>A0A948W8B3_UNCEI</name>
<dbReference type="Gene3D" id="3.30.460.10">
    <property type="entry name" value="Beta Polymerase, domain 2"/>
    <property type="match status" value="1"/>
</dbReference>
<organism evidence="11 12">
    <name type="scientific">Eiseniibacteriota bacterium</name>
    <dbReference type="NCBI Taxonomy" id="2212470"/>
    <lineage>
        <taxon>Bacteria</taxon>
        <taxon>Candidatus Eiseniibacteriota</taxon>
    </lineage>
</organism>
<evidence type="ECO:0000259" key="10">
    <source>
        <dbReference type="Pfam" id="PF01909"/>
    </source>
</evidence>
<dbReference type="PANTHER" id="PTHR33571:SF12">
    <property type="entry name" value="BSL3053 PROTEIN"/>
    <property type="match status" value="1"/>
</dbReference>
<dbReference type="PANTHER" id="PTHR33571">
    <property type="entry name" value="SSL8005 PROTEIN"/>
    <property type="match status" value="1"/>
</dbReference>
<dbReference type="InterPro" id="IPR002934">
    <property type="entry name" value="Polymerase_NTP_transf_dom"/>
</dbReference>
<keyword evidence="6" id="KW-0547">Nucleotide-binding</keyword>
<evidence type="ECO:0000313" key="12">
    <source>
        <dbReference type="Proteomes" id="UP000777784"/>
    </source>
</evidence>
<comment type="cofactor">
    <cofactor evidence="1">
        <name>Mg(2+)</name>
        <dbReference type="ChEBI" id="CHEBI:18420"/>
    </cofactor>
</comment>
<evidence type="ECO:0000256" key="2">
    <source>
        <dbReference type="ARBA" id="ARBA00022649"/>
    </source>
</evidence>
<comment type="caution">
    <text evidence="11">The sequence shown here is derived from an EMBL/GenBank/DDBJ whole genome shotgun (WGS) entry which is preliminary data.</text>
</comment>
<dbReference type="Pfam" id="PF01909">
    <property type="entry name" value="NTP_transf_2"/>
    <property type="match status" value="1"/>
</dbReference>
<keyword evidence="4" id="KW-0548">Nucleotidyltransferase</keyword>
<dbReference type="GO" id="GO:0016779">
    <property type="term" value="F:nucleotidyltransferase activity"/>
    <property type="evidence" value="ECO:0007669"/>
    <property type="project" value="UniProtKB-KW"/>
</dbReference>
<evidence type="ECO:0000256" key="5">
    <source>
        <dbReference type="ARBA" id="ARBA00022723"/>
    </source>
</evidence>
<reference evidence="11" key="1">
    <citation type="submission" date="2021-05" db="EMBL/GenBank/DDBJ databases">
        <title>Energy efficiency and biological interactions define the core microbiome of deep oligotrophic groundwater.</title>
        <authorList>
            <person name="Mehrshad M."/>
            <person name="Lopez-Fernandez M."/>
            <person name="Bell E."/>
            <person name="Bernier-Latmani R."/>
            <person name="Bertilsson S."/>
            <person name="Dopson M."/>
        </authorList>
    </citation>
    <scope>NUCLEOTIDE SEQUENCE</scope>
    <source>
        <strain evidence="11">Modern_marine.mb.64</strain>
    </source>
</reference>
<keyword evidence="3" id="KW-0808">Transferase</keyword>
<evidence type="ECO:0000256" key="4">
    <source>
        <dbReference type="ARBA" id="ARBA00022695"/>
    </source>
</evidence>
<accession>A0A948W8B3</accession>
<sequence length="99" mass="11371">MARVQIDKLAIADICRKYRISRLALFGSVLRDDFGPESDIDVLVEFEPGHVPGFFGLHRIEKEIALLFDNRRIDLLTFRSLNPRLKDQILAEAEIQYAA</sequence>
<dbReference type="GO" id="GO:0046872">
    <property type="term" value="F:metal ion binding"/>
    <property type="evidence" value="ECO:0007669"/>
    <property type="project" value="UniProtKB-KW"/>
</dbReference>
<keyword evidence="5" id="KW-0479">Metal-binding</keyword>
<dbReference type="InterPro" id="IPR043519">
    <property type="entry name" value="NT_sf"/>
</dbReference>
<evidence type="ECO:0000256" key="7">
    <source>
        <dbReference type="ARBA" id="ARBA00022840"/>
    </source>
</evidence>
<evidence type="ECO:0000256" key="9">
    <source>
        <dbReference type="ARBA" id="ARBA00038276"/>
    </source>
</evidence>
<dbReference type="SUPFAM" id="SSF81301">
    <property type="entry name" value="Nucleotidyltransferase"/>
    <property type="match status" value="1"/>
</dbReference>